<dbReference type="PANTHER" id="PTHR48081:SF8">
    <property type="entry name" value="ALPHA_BETA HYDROLASE FOLD-3 DOMAIN-CONTAINING PROTEIN-RELATED"/>
    <property type="match status" value="1"/>
</dbReference>
<feature type="transmembrane region" description="Helical" evidence="2">
    <location>
        <begin position="12"/>
        <end position="32"/>
    </location>
</feature>
<sequence length="372" mass="41392">MAPSPWSSQPLKAIYIVCFWAINIPHLLFLSLKYTIAPLRAVPQWSYKISMGAAIMRAFFRYLSKIRFQQPLQLSPRHKSDGRFVLIPPPEPSLVRGVLSTRAAATKLAPVGAVWHPAPITPGSTNTNLRVIIYAAGGAFVLGWDPEQNAETVSAVATEHFGATNVLYMQYRLASEENPFPAAVQDFFTTYQYVLDLGVAPSDIVVMGDSAGANIVLALLRYLAEEGLPQPGGAVVFSPWVEVTSEAVERYNRSISRRYDILDVPLLEWGVDAYRPRGKILKQEEEAYISPLNHPFRLEAPLFIDSGSLEGFYESISTFAKQMADVRGNRIQFNTSMDLPHDFFLTYPVLGTKEEACTVLRQAKTFLDGQTN</sequence>
<comment type="caution">
    <text evidence="4">The sequence shown here is derived from an EMBL/GenBank/DDBJ whole genome shotgun (WGS) entry which is preliminary data.</text>
</comment>
<protein>
    <submittedName>
        <fullName evidence="4">Alpha/beta hydrolase fold-3 domain-containing protein</fullName>
    </submittedName>
</protein>
<keyword evidence="2" id="KW-1133">Transmembrane helix</keyword>
<keyword evidence="5" id="KW-1185">Reference proteome</keyword>
<dbReference type="PANTHER" id="PTHR48081">
    <property type="entry name" value="AB HYDROLASE SUPERFAMILY PROTEIN C4A8.06C"/>
    <property type="match status" value="1"/>
</dbReference>
<keyword evidence="2" id="KW-0472">Membrane</keyword>
<dbReference type="InterPro" id="IPR013094">
    <property type="entry name" value="AB_hydrolase_3"/>
</dbReference>
<dbReference type="Gene3D" id="3.40.50.1820">
    <property type="entry name" value="alpha/beta hydrolase"/>
    <property type="match status" value="1"/>
</dbReference>
<evidence type="ECO:0000259" key="3">
    <source>
        <dbReference type="Pfam" id="PF07859"/>
    </source>
</evidence>
<organism evidence="4 5">
    <name type="scientific">Seiridium cardinale</name>
    <dbReference type="NCBI Taxonomy" id="138064"/>
    <lineage>
        <taxon>Eukaryota</taxon>
        <taxon>Fungi</taxon>
        <taxon>Dikarya</taxon>
        <taxon>Ascomycota</taxon>
        <taxon>Pezizomycotina</taxon>
        <taxon>Sordariomycetes</taxon>
        <taxon>Xylariomycetidae</taxon>
        <taxon>Amphisphaeriales</taxon>
        <taxon>Sporocadaceae</taxon>
        <taxon>Seiridium</taxon>
    </lineage>
</organism>
<accession>A0ABR2Y9I4</accession>
<dbReference type="Proteomes" id="UP001465668">
    <property type="component" value="Unassembled WGS sequence"/>
</dbReference>
<keyword evidence="2" id="KW-0812">Transmembrane</keyword>
<evidence type="ECO:0000256" key="1">
    <source>
        <dbReference type="ARBA" id="ARBA00022801"/>
    </source>
</evidence>
<dbReference type="InterPro" id="IPR050300">
    <property type="entry name" value="GDXG_lipolytic_enzyme"/>
</dbReference>
<dbReference type="SUPFAM" id="SSF53474">
    <property type="entry name" value="alpha/beta-Hydrolases"/>
    <property type="match status" value="1"/>
</dbReference>
<evidence type="ECO:0000256" key="2">
    <source>
        <dbReference type="SAM" id="Phobius"/>
    </source>
</evidence>
<dbReference type="InterPro" id="IPR029058">
    <property type="entry name" value="AB_hydrolase_fold"/>
</dbReference>
<proteinExistence type="predicted"/>
<evidence type="ECO:0000313" key="4">
    <source>
        <dbReference type="EMBL" id="KAK9783751.1"/>
    </source>
</evidence>
<evidence type="ECO:0000313" key="5">
    <source>
        <dbReference type="Proteomes" id="UP001465668"/>
    </source>
</evidence>
<feature type="domain" description="Alpha/beta hydrolase fold-3" evidence="3">
    <location>
        <begin position="132"/>
        <end position="344"/>
    </location>
</feature>
<name>A0ABR2Y9I4_9PEZI</name>
<gene>
    <name evidence="4" type="ORF">SCAR479_00310</name>
</gene>
<dbReference type="GO" id="GO:0016787">
    <property type="term" value="F:hydrolase activity"/>
    <property type="evidence" value="ECO:0007669"/>
    <property type="project" value="UniProtKB-KW"/>
</dbReference>
<dbReference type="EMBL" id="JARVKM010000001">
    <property type="protein sequence ID" value="KAK9783751.1"/>
    <property type="molecule type" value="Genomic_DNA"/>
</dbReference>
<reference evidence="4 5" key="1">
    <citation type="submission" date="2024-02" db="EMBL/GenBank/DDBJ databases">
        <title>First draft genome assembly of two strains of Seiridium cardinale.</title>
        <authorList>
            <person name="Emiliani G."/>
            <person name="Scali E."/>
        </authorList>
    </citation>
    <scope>NUCLEOTIDE SEQUENCE [LARGE SCALE GENOMIC DNA]</scope>
    <source>
        <strain evidence="4 5">BM-138-000479</strain>
    </source>
</reference>
<keyword evidence="1 4" id="KW-0378">Hydrolase</keyword>
<dbReference type="Pfam" id="PF07859">
    <property type="entry name" value="Abhydrolase_3"/>
    <property type="match status" value="1"/>
</dbReference>